<evidence type="ECO:0000313" key="2">
    <source>
        <dbReference type="Proteomes" id="UP001175211"/>
    </source>
</evidence>
<dbReference type="RefSeq" id="XP_060329323.1">
    <property type="nucleotide sequence ID" value="XM_060473454.1"/>
</dbReference>
<accession>A0AA39N4D1</accession>
<organism evidence="1 2">
    <name type="scientific">Armillaria tabescens</name>
    <name type="common">Ringless honey mushroom</name>
    <name type="synonym">Agaricus tabescens</name>
    <dbReference type="NCBI Taxonomy" id="1929756"/>
    <lineage>
        <taxon>Eukaryota</taxon>
        <taxon>Fungi</taxon>
        <taxon>Dikarya</taxon>
        <taxon>Basidiomycota</taxon>
        <taxon>Agaricomycotina</taxon>
        <taxon>Agaricomycetes</taxon>
        <taxon>Agaricomycetidae</taxon>
        <taxon>Agaricales</taxon>
        <taxon>Marasmiineae</taxon>
        <taxon>Physalacriaceae</taxon>
        <taxon>Desarmillaria</taxon>
    </lineage>
</organism>
<sequence>ADDVASWFAMPPKGSLPNLEVLLILVPLRKPYINYILDKISTGKLKTLWFGTRWDALWMRGHVPALSHLTEFRSLEEILFLPCSGDEFTMIFDLAEAPRLARVHFLIEIDIDATGQIAKRCGALIKTLQTVSWANQITIGLERDTEGKITLMESRAYEEPAWLEFGTAASGW</sequence>
<keyword evidence="2" id="KW-1185">Reference proteome</keyword>
<reference evidence="1" key="1">
    <citation type="submission" date="2023-06" db="EMBL/GenBank/DDBJ databases">
        <authorList>
            <consortium name="Lawrence Berkeley National Laboratory"/>
            <person name="Ahrendt S."/>
            <person name="Sahu N."/>
            <person name="Indic B."/>
            <person name="Wong-Bajracharya J."/>
            <person name="Merenyi Z."/>
            <person name="Ke H.-M."/>
            <person name="Monk M."/>
            <person name="Kocsube S."/>
            <person name="Drula E."/>
            <person name="Lipzen A."/>
            <person name="Balint B."/>
            <person name="Henrissat B."/>
            <person name="Andreopoulos B."/>
            <person name="Martin F.M."/>
            <person name="Harder C.B."/>
            <person name="Rigling D."/>
            <person name="Ford K.L."/>
            <person name="Foster G.D."/>
            <person name="Pangilinan J."/>
            <person name="Papanicolaou A."/>
            <person name="Barry K."/>
            <person name="LaButti K."/>
            <person name="Viragh M."/>
            <person name="Koriabine M."/>
            <person name="Yan M."/>
            <person name="Riley R."/>
            <person name="Champramary S."/>
            <person name="Plett K.L."/>
            <person name="Tsai I.J."/>
            <person name="Slot J."/>
            <person name="Sipos G."/>
            <person name="Plett J."/>
            <person name="Nagy L.G."/>
            <person name="Grigoriev I.V."/>
        </authorList>
    </citation>
    <scope>NUCLEOTIDE SEQUENCE</scope>
    <source>
        <strain evidence="1">CCBAS 213</strain>
    </source>
</reference>
<dbReference type="EMBL" id="JAUEPS010000023">
    <property type="protein sequence ID" value="KAK0457008.1"/>
    <property type="molecule type" value="Genomic_DNA"/>
</dbReference>
<dbReference type="GeneID" id="85357002"/>
<evidence type="ECO:0000313" key="1">
    <source>
        <dbReference type="EMBL" id="KAK0457008.1"/>
    </source>
</evidence>
<protein>
    <submittedName>
        <fullName evidence="1">Uncharacterized protein</fullName>
    </submittedName>
</protein>
<name>A0AA39N4D1_ARMTA</name>
<proteinExistence type="predicted"/>
<dbReference type="Proteomes" id="UP001175211">
    <property type="component" value="Unassembled WGS sequence"/>
</dbReference>
<comment type="caution">
    <text evidence="1">The sequence shown here is derived from an EMBL/GenBank/DDBJ whole genome shotgun (WGS) entry which is preliminary data.</text>
</comment>
<dbReference type="AlphaFoldDB" id="A0AA39N4D1"/>
<feature type="non-terminal residue" evidence="1">
    <location>
        <position position="172"/>
    </location>
</feature>
<feature type="non-terminal residue" evidence="1">
    <location>
        <position position="1"/>
    </location>
</feature>
<gene>
    <name evidence="1" type="ORF">EV420DRAFT_1550841</name>
</gene>